<organism evidence="2">
    <name type="scientific">Myoviridae sp. ctTOm1</name>
    <dbReference type="NCBI Taxonomy" id="2826657"/>
    <lineage>
        <taxon>Viruses</taxon>
        <taxon>Duplodnaviria</taxon>
        <taxon>Heunggongvirae</taxon>
        <taxon>Uroviricota</taxon>
        <taxon>Caudoviricetes</taxon>
    </lineage>
</organism>
<dbReference type="EMBL" id="BK015057">
    <property type="protein sequence ID" value="DAD89276.1"/>
    <property type="molecule type" value="Genomic_DNA"/>
</dbReference>
<feature type="region of interest" description="Disordered" evidence="1">
    <location>
        <begin position="20"/>
        <end position="39"/>
    </location>
</feature>
<sequence>MSGMSGFGVVCLYSENRAKAPAGGKGRRGMAGQGKSGEKKTMRDILSAFLRMPAPESALEERALLLAQARGAPLDLYEAVVLTQIAKAMKGDTSAAAFVRDSAGDKPTEKAAAVPETALSENDLALLRKLDAAGVLEALAGMPPGPAEPQAGKRRARPAQGPRGTKGGAPRAQKAQGGAAARKGATEEAEIFLPEKSPNG</sequence>
<proteinExistence type="predicted"/>
<protein>
    <submittedName>
        <fullName evidence="2">Uncharacterized protein</fullName>
    </submittedName>
</protein>
<name>A0A8S5N4B5_9CAUD</name>
<feature type="compositionally biased region" description="Low complexity" evidence="1">
    <location>
        <begin position="168"/>
        <end position="183"/>
    </location>
</feature>
<feature type="region of interest" description="Disordered" evidence="1">
    <location>
        <begin position="139"/>
        <end position="200"/>
    </location>
</feature>
<evidence type="ECO:0000256" key="1">
    <source>
        <dbReference type="SAM" id="MobiDB-lite"/>
    </source>
</evidence>
<accession>A0A8S5N4B5</accession>
<evidence type="ECO:0000313" key="2">
    <source>
        <dbReference type="EMBL" id="DAD89276.1"/>
    </source>
</evidence>
<reference evidence="2" key="1">
    <citation type="journal article" date="2021" name="Proc. Natl. Acad. Sci. U.S.A.">
        <title>A Catalog of Tens of Thousands of Viruses from Human Metagenomes Reveals Hidden Associations with Chronic Diseases.</title>
        <authorList>
            <person name="Tisza M.J."/>
            <person name="Buck C.B."/>
        </authorList>
    </citation>
    <scope>NUCLEOTIDE SEQUENCE</scope>
    <source>
        <strain evidence="2">CtTOm1</strain>
    </source>
</reference>